<evidence type="ECO:0000313" key="2">
    <source>
        <dbReference type="EMBL" id="TCO13365.1"/>
    </source>
</evidence>
<dbReference type="EMBL" id="SLWL01000006">
    <property type="protein sequence ID" value="TCO13365.1"/>
    <property type="molecule type" value="Genomic_DNA"/>
</dbReference>
<accession>A0A4R2GVT2</accession>
<reference evidence="2 3" key="1">
    <citation type="submission" date="2019-03" db="EMBL/GenBank/DDBJ databases">
        <title>Genomic Encyclopedia of Type Strains, Phase IV (KMG-IV): sequencing the most valuable type-strain genomes for metagenomic binning, comparative biology and taxonomic classification.</title>
        <authorList>
            <person name="Goeker M."/>
        </authorList>
    </citation>
    <scope>NUCLEOTIDE SEQUENCE [LARGE SCALE GENOMIC DNA]</scope>
    <source>
        <strain evidence="2 3">DSM 22958</strain>
    </source>
</reference>
<dbReference type="AlphaFoldDB" id="A0A4R2GVT2"/>
<protein>
    <submittedName>
        <fullName evidence="2">Outer membrane protein with glycine zipper</fullName>
    </submittedName>
</protein>
<dbReference type="RefSeq" id="WP_132006202.1">
    <property type="nucleotide sequence ID" value="NZ_JBHUNN010000002.1"/>
</dbReference>
<name>A0A4R2GVT2_9HYPH</name>
<evidence type="ECO:0000313" key="3">
    <source>
        <dbReference type="Proteomes" id="UP000294881"/>
    </source>
</evidence>
<proteinExistence type="predicted"/>
<dbReference type="Proteomes" id="UP000294881">
    <property type="component" value="Unassembled WGS sequence"/>
</dbReference>
<dbReference type="OrthoDB" id="102964at2"/>
<keyword evidence="3" id="KW-1185">Reference proteome</keyword>
<dbReference type="Pfam" id="PF06823">
    <property type="entry name" value="DUF1236"/>
    <property type="match status" value="1"/>
</dbReference>
<dbReference type="InterPro" id="IPR009642">
    <property type="entry name" value="DUF1236"/>
</dbReference>
<evidence type="ECO:0000256" key="1">
    <source>
        <dbReference type="SAM" id="SignalP"/>
    </source>
</evidence>
<keyword evidence="1" id="KW-0732">Signal</keyword>
<gene>
    <name evidence="2" type="ORF">EV666_10675</name>
</gene>
<organism evidence="2 3">
    <name type="scientific">Camelimonas lactis</name>
    <dbReference type="NCBI Taxonomy" id="659006"/>
    <lineage>
        <taxon>Bacteria</taxon>
        <taxon>Pseudomonadati</taxon>
        <taxon>Pseudomonadota</taxon>
        <taxon>Alphaproteobacteria</taxon>
        <taxon>Hyphomicrobiales</taxon>
        <taxon>Chelatococcaceae</taxon>
        <taxon>Camelimonas</taxon>
    </lineage>
</organism>
<feature type="chain" id="PRO_5020926985" evidence="1">
    <location>
        <begin position="20"/>
        <end position="138"/>
    </location>
</feature>
<feature type="signal peptide" evidence="1">
    <location>
        <begin position="1"/>
        <end position="19"/>
    </location>
</feature>
<sequence>MKRFVLVSVIALLPAVALAENPEGAKGGAASGAAAGAVGGAIVGGPVGAVVGGVGGAVVGGIVGDNTPKFKRYVVERRVPSYAYDEDLEAGVVLPEEGITYYDVPEEYGVQKTYRYTVINGHPVLVEPRTRKVIQVIE</sequence>
<comment type="caution">
    <text evidence="2">The sequence shown here is derived from an EMBL/GenBank/DDBJ whole genome shotgun (WGS) entry which is preliminary data.</text>
</comment>